<accession>A0A0L6JM97</accession>
<dbReference type="Gene3D" id="1.50.10.10">
    <property type="match status" value="2"/>
</dbReference>
<reference evidence="4" key="1">
    <citation type="submission" date="2015-07" db="EMBL/GenBank/DDBJ databases">
        <title>Near-Complete Genome Sequence of the Cellulolytic Bacterium Bacteroides (Pseudobacteroides) cellulosolvens ATCC 35603.</title>
        <authorList>
            <person name="Dassa B."/>
            <person name="Utturkar S.M."/>
            <person name="Klingeman D.M."/>
            <person name="Hurt R.A."/>
            <person name="Keller M."/>
            <person name="Xu J."/>
            <person name="Reddy Y.H.K."/>
            <person name="Borovok I."/>
            <person name="Grinberg I.R."/>
            <person name="Lamed R."/>
            <person name="Zhivin O."/>
            <person name="Bayer E.A."/>
            <person name="Brown S.D."/>
        </authorList>
    </citation>
    <scope>NUCLEOTIDE SEQUENCE [LARGE SCALE GENOMIC DNA]</scope>
    <source>
        <strain evidence="4">DSM 2933</strain>
    </source>
</reference>
<dbReference type="Pfam" id="PF03200">
    <property type="entry name" value="Glyco_hydro_63"/>
    <property type="match status" value="1"/>
</dbReference>
<feature type="domain" description="Glycosyl hydrolase family 63 C-terminal" evidence="1">
    <location>
        <begin position="873"/>
        <end position="957"/>
    </location>
</feature>
<protein>
    <submittedName>
        <fullName evidence="3">Glycoside hydrolase, family 63</fullName>
    </submittedName>
</protein>
<dbReference type="AlphaFoldDB" id="A0A0L6JM97"/>
<dbReference type="InterPro" id="IPR004888">
    <property type="entry name" value="Glycoside_hydrolase_63"/>
</dbReference>
<dbReference type="eggNOG" id="COG1452">
    <property type="taxonomic scope" value="Bacteria"/>
</dbReference>
<evidence type="ECO:0000259" key="2">
    <source>
        <dbReference type="Pfam" id="PF22422"/>
    </source>
</evidence>
<comment type="caution">
    <text evidence="3">The sequence shown here is derived from an EMBL/GenBank/DDBJ whole genome shotgun (WGS) entry which is preliminary data.</text>
</comment>
<proteinExistence type="predicted"/>
<dbReference type="GO" id="GO:0004573">
    <property type="term" value="F:Glc3Man9GlcNAc2 oligosaccharide glucosidase activity"/>
    <property type="evidence" value="ECO:0007669"/>
    <property type="project" value="InterPro"/>
</dbReference>
<dbReference type="InterPro" id="IPR054491">
    <property type="entry name" value="MGH1-like_GH"/>
</dbReference>
<dbReference type="STRING" id="398512.Bccel_2143"/>
<dbReference type="OrthoDB" id="9798687at2"/>
<feature type="domain" description="Mannosylglycerate hydrolase MGH1-like glycoside hydrolase" evidence="2">
    <location>
        <begin position="478"/>
        <end position="581"/>
    </location>
</feature>
<dbReference type="PANTHER" id="PTHR10412">
    <property type="entry name" value="MANNOSYL-OLIGOSACCHARIDE GLUCOSIDASE"/>
    <property type="match status" value="1"/>
</dbReference>
<sequence length="1057" mass="124501">MIDNKFENYYKNKRNDIEKTKERIRLNEYIEYVEGLITDNSQGKNWRKWGCYLSERQWGTVRENYNTVDYSWGEGGQPGTFPRDQALSRAYRWGEDGIAGISDDHQFLCFAVSMWNGEDPCIKERLYGLTNGEGNHGEDVKEYYFYLDNTPTHSYMKYQYKYPYRYPYEDLYNKKGSFNPLEFELINTGTFEGDRYFDITIEYAKYDAEDILIKIKAKNMGNEKRTLHLLPTVWFRNTWSFKGETSKSSLKRNGNNVKINYPKTNENSDTYSKINMLYTDRKYKDILFTNNETDNKASFNSSNDGRKYFKNGVNNYMMAKYRDGNDAVDNLDYINKEETGTKASVHYMFELESKQETTISLRLSDNNNLLNPFSDFEDMLTKRINEANEFYDTLSPYNQNGNTNNSDADDMEKDLYNIQRQAFSGMLWNKQLFHFIADEWLEGDKIAPIPEHINDPKMTKWKHLYCKDILLMPDKWEYPWFAAWDLAFHTVTVGLIDPDFAKHQLLLMLKEWYMHPNGQIPAYEWDYCNINPPVHAWAALKVYEQDKMIYGNDDIEFLEEIFEKLNINFTWWINKVDDDGNNIFSGGFLGLDNIRILDRDPDGNLLEQADGTAWMSMFCLNMMKMAHILKRYEMERKYLQHFIYLSDAMGKIGSSIFCMGEIGYGFYEKLKGQSDDVLKNIYDKLFYDEKYKNLLYQWNEKEFIEAMNLRILPDYNFCKTIENIEQIVEDSKNSEEWNQISKIYEKTSKNRFEIQELNRLLLAYMYNEIKKNTRFGLWDEDKGFFFDCANVYGIINVCSVVGLVPLFAIEKVEMKSNEQCYDSFNSFKGSLEWFMKKRPELVSKEAHNNFSDLMEINENQDEKGCLEGYISIVDKNKIKRIMKRVLDKNQFLSDYGIRSLAKNTNLNWYGKTIEYEPAESNKVKLMGGNSNWRGPIWFPINYLLIESLRKFSNYLGRSFEVEYKDSDNSTGIKKPLDEVCDDLADRLINIFRRNNEGNRPVYGGQSSLFNKEDFMDNILFYEYFHGDLGAGLGASHQTGWTGLVANLIQEKGITEKA</sequence>
<dbReference type="Pfam" id="PF22422">
    <property type="entry name" value="MGH1-like_GH"/>
    <property type="match status" value="1"/>
</dbReference>
<dbReference type="PATRIC" id="fig|398512.5.peg.2235"/>
<evidence type="ECO:0000313" key="4">
    <source>
        <dbReference type="Proteomes" id="UP000036923"/>
    </source>
</evidence>
<dbReference type="InterPro" id="IPR008928">
    <property type="entry name" value="6-hairpin_glycosidase_sf"/>
</dbReference>
<name>A0A0L6JM97_9FIRM</name>
<dbReference type="GO" id="GO:0009311">
    <property type="term" value="P:oligosaccharide metabolic process"/>
    <property type="evidence" value="ECO:0007669"/>
    <property type="project" value="InterPro"/>
</dbReference>
<dbReference type="EMBL" id="LGTC01000001">
    <property type="protein sequence ID" value="KNY26878.1"/>
    <property type="molecule type" value="Genomic_DNA"/>
</dbReference>
<evidence type="ECO:0000259" key="1">
    <source>
        <dbReference type="Pfam" id="PF03200"/>
    </source>
</evidence>
<dbReference type="SUPFAM" id="SSF48208">
    <property type="entry name" value="Six-hairpin glycosidases"/>
    <property type="match status" value="2"/>
</dbReference>
<evidence type="ECO:0000313" key="3">
    <source>
        <dbReference type="EMBL" id="KNY26878.1"/>
    </source>
</evidence>
<gene>
    <name evidence="3" type="ORF">Bccel_2143</name>
</gene>
<dbReference type="Proteomes" id="UP000036923">
    <property type="component" value="Unassembled WGS sequence"/>
</dbReference>
<dbReference type="eggNOG" id="COG3408">
    <property type="taxonomic scope" value="Bacteria"/>
</dbReference>
<dbReference type="PANTHER" id="PTHR10412:SF10">
    <property type="entry name" value="GLYCOSYL HYDROLASE FAMILY 63 C-TERMINAL DOMAIN-CONTAINING PROTEIN"/>
    <property type="match status" value="1"/>
</dbReference>
<dbReference type="InterPro" id="IPR012341">
    <property type="entry name" value="6hp_glycosidase-like_sf"/>
</dbReference>
<dbReference type="InterPro" id="IPR031335">
    <property type="entry name" value="Glyco_hydro_63_C"/>
</dbReference>
<keyword evidence="3" id="KW-0378">Hydrolase</keyword>
<dbReference type="RefSeq" id="WP_050753347.1">
    <property type="nucleotide sequence ID" value="NZ_KN050764.1"/>
</dbReference>
<organism evidence="3 4">
    <name type="scientific">Pseudobacteroides cellulosolvens ATCC 35603 = DSM 2933</name>
    <dbReference type="NCBI Taxonomy" id="398512"/>
    <lineage>
        <taxon>Bacteria</taxon>
        <taxon>Bacillati</taxon>
        <taxon>Bacillota</taxon>
        <taxon>Clostridia</taxon>
        <taxon>Eubacteriales</taxon>
        <taxon>Oscillospiraceae</taxon>
        <taxon>Pseudobacteroides</taxon>
    </lineage>
</organism>
<keyword evidence="4" id="KW-1185">Reference proteome</keyword>